<dbReference type="Pfam" id="PF00746">
    <property type="entry name" value="Gram_pos_anchor"/>
    <property type="match status" value="1"/>
</dbReference>
<evidence type="ECO:0000256" key="5">
    <source>
        <dbReference type="SAM" id="MobiDB-lite"/>
    </source>
</evidence>
<evidence type="ECO:0000259" key="6">
    <source>
        <dbReference type="PROSITE" id="PS50847"/>
    </source>
</evidence>
<keyword evidence="3" id="KW-0732">Signal</keyword>
<comment type="caution">
    <text evidence="7">The sequence shown here is derived from an EMBL/GenBank/DDBJ whole genome shotgun (WGS) entry which is preliminary data.</text>
</comment>
<evidence type="ECO:0000256" key="3">
    <source>
        <dbReference type="ARBA" id="ARBA00022729"/>
    </source>
</evidence>
<keyword evidence="4" id="KW-0572">Peptidoglycan-anchor</keyword>
<protein>
    <submittedName>
        <fullName evidence="7">LPXTG-motif cell wall anchor domain protein</fullName>
    </submittedName>
</protein>
<dbReference type="PROSITE" id="PS50847">
    <property type="entry name" value="GRAM_POS_ANCHORING"/>
    <property type="match status" value="1"/>
</dbReference>
<dbReference type="AlphaFoldDB" id="A0ABC9PE39"/>
<evidence type="ECO:0000256" key="1">
    <source>
        <dbReference type="ARBA" id="ARBA00022512"/>
    </source>
</evidence>
<feature type="region of interest" description="Disordered" evidence="5">
    <location>
        <begin position="45"/>
        <end position="82"/>
    </location>
</feature>
<feature type="domain" description="Gram-positive cocci surface proteins LPxTG" evidence="6">
    <location>
        <begin position="75"/>
        <end position="110"/>
    </location>
</feature>
<dbReference type="InterPro" id="IPR019931">
    <property type="entry name" value="LPXTG_anchor"/>
</dbReference>
<reference evidence="7 8" key="1">
    <citation type="submission" date="2011-01" db="EMBL/GenBank/DDBJ databases">
        <authorList>
            <person name="Muzny D."/>
            <person name="Qin X."/>
            <person name="Buhay C."/>
            <person name="Dugan-Rocha S."/>
            <person name="Ding Y."/>
            <person name="Chen G."/>
            <person name="Hawes A."/>
            <person name="Holder M."/>
            <person name="Jhangiani S."/>
            <person name="Johnson A."/>
            <person name="Khan Z."/>
            <person name="Li Z."/>
            <person name="Liu W."/>
            <person name="Liu X."/>
            <person name="Perez L."/>
            <person name="Shen H."/>
            <person name="Wang Q."/>
            <person name="Watt J."/>
            <person name="Xi L."/>
            <person name="Xin Y."/>
            <person name="Zhou J."/>
            <person name="Deng J."/>
            <person name="Jiang H."/>
            <person name="Liu Y."/>
            <person name="Qu J."/>
            <person name="Song X.-Z."/>
            <person name="Zhang L."/>
            <person name="Villasana D."/>
            <person name="Johnson A."/>
            <person name="Liu J."/>
            <person name="Liyanage D."/>
            <person name="Lorensuhewa L."/>
            <person name="Robinson T."/>
            <person name="Song A."/>
            <person name="Song B.-B."/>
            <person name="Dinh H."/>
            <person name="Thornton R."/>
            <person name="Coyle M."/>
            <person name="Francisco L."/>
            <person name="Jackson L."/>
            <person name="Javaid M."/>
            <person name="Korchina V."/>
            <person name="Kovar C."/>
            <person name="Mata R."/>
            <person name="Mathew T."/>
            <person name="Ngo R."/>
            <person name="Nguyen L."/>
            <person name="Nguyen N."/>
            <person name="Okwuonu G."/>
            <person name="Ongeri F."/>
            <person name="Pham C."/>
            <person name="Simmons D."/>
            <person name="Wilczek-Boney K."/>
            <person name="Hale W."/>
            <person name="Jakkamsetti A."/>
            <person name="Pham P."/>
            <person name="Ruth R."/>
            <person name="San Lucas F."/>
            <person name="Warren J."/>
            <person name="Zhang J."/>
            <person name="Zhao Z."/>
            <person name="Zhou C."/>
            <person name="Zhu D."/>
            <person name="Lee S."/>
            <person name="Bess C."/>
            <person name="Blankenburg K."/>
            <person name="Forbes L."/>
            <person name="Fu Q."/>
            <person name="Gubbala S."/>
            <person name="Hirani K."/>
            <person name="Jayaseelan J.C."/>
            <person name="Lara F."/>
            <person name="Munidasa M."/>
            <person name="Palculict T."/>
            <person name="Patil S."/>
            <person name="Pu L.-L."/>
            <person name="Saada N."/>
            <person name="Tang L."/>
            <person name="Weissenberger G."/>
            <person name="Zhu Y."/>
            <person name="Hemphill L."/>
            <person name="Shang Y."/>
            <person name="Youmans B."/>
            <person name="Ayvaz T."/>
            <person name="Ross M."/>
            <person name="Santibanez J."/>
            <person name="Aqrawi P."/>
            <person name="Gross S."/>
            <person name="Joshi V."/>
            <person name="Fowler G."/>
            <person name="Nazareth L."/>
            <person name="Reid J."/>
            <person name="Worley K."/>
            <person name="Petrosino J."/>
            <person name="Highlander S."/>
            <person name="Gibbs R."/>
        </authorList>
    </citation>
    <scope>NUCLEOTIDE SEQUENCE [LARGE SCALE GENOMIC DNA]</scope>
    <source>
        <strain evidence="7 8">SK405</strain>
    </source>
</reference>
<name>A0ABC9PE39_STRSA</name>
<accession>A0ABC9PE39</accession>
<evidence type="ECO:0000256" key="4">
    <source>
        <dbReference type="ARBA" id="ARBA00023088"/>
    </source>
</evidence>
<keyword evidence="1" id="KW-0134">Cell wall</keyword>
<sequence>MHSQLDLVHEKEFYSLSLSTSESLSAAVSLSELARVSQSVSESLSTSLSASQSTSESLSASARQSELDLISRGRLPQTGETESKASILALGLGALGLAFKIRKKKSDSEE</sequence>
<dbReference type="EMBL" id="AEWZ01000002">
    <property type="protein sequence ID" value="EGC25156.1"/>
    <property type="molecule type" value="Genomic_DNA"/>
</dbReference>
<dbReference type="NCBIfam" id="TIGR01167">
    <property type="entry name" value="LPXTG_anchor"/>
    <property type="match status" value="1"/>
</dbReference>
<keyword evidence="2" id="KW-0964">Secreted</keyword>
<evidence type="ECO:0000313" key="7">
    <source>
        <dbReference type="EMBL" id="EGC25156.1"/>
    </source>
</evidence>
<organism evidence="7 8">
    <name type="scientific">Streptococcus sanguinis SK405</name>
    <dbReference type="NCBI Taxonomy" id="888817"/>
    <lineage>
        <taxon>Bacteria</taxon>
        <taxon>Bacillati</taxon>
        <taxon>Bacillota</taxon>
        <taxon>Bacilli</taxon>
        <taxon>Lactobacillales</taxon>
        <taxon>Streptococcaceae</taxon>
        <taxon>Streptococcus</taxon>
    </lineage>
</organism>
<gene>
    <name evidence="7" type="ORF">HMPREF9390_0945</name>
</gene>
<evidence type="ECO:0000313" key="8">
    <source>
        <dbReference type="Proteomes" id="UP000003857"/>
    </source>
</evidence>
<dbReference type="Proteomes" id="UP000003857">
    <property type="component" value="Unassembled WGS sequence"/>
</dbReference>
<proteinExistence type="predicted"/>
<feature type="compositionally biased region" description="Low complexity" evidence="5">
    <location>
        <begin position="45"/>
        <end position="64"/>
    </location>
</feature>
<evidence type="ECO:0000256" key="2">
    <source>
        <dbReference type="ARBA" id="ARBA00022525"/>
    </source>
</evidence>